<keyword evidence="2" id="KW-1185">Reference proteome</keyword>
<reference evidence="1 2" key="1">
    <citation type="journal article" date="2019" name="Int. J. Syst. Evol. Microbiol.">
        <title>The Global Catalogue of Microorganisms (GCM) 10K type strain sequencing project: providing services to taxonomists for standard genome sequencing and annotation.</title>
        <authorList>
            <consortium name="The Broad Institute Genomics Platform"/>
            <consortium name="The Broad Institute Genome Sequencing Center for Infectious Disease"/>
            <person name="Wu L."/>
            <person name="Ma J."/>
        </authorList>
    </citation>
    <scope>NUCLEOTIDE SEQUENCE [LARGE SCALE GENOMIC DNA]</scope>
    <source>
        <strain evidence="1 2">JCM 3272</strain>
    </source>
</reference>
<evidence type="ECO:0000313" key="1">
    <source>
        <dbReference type="EMBL" id="GAA2345653.1"/>
    </source>
</evidence>
<accession>A0ABN3G794</accession>
<dbReference type="Proteomes" id="UP001501444">
    <property type="component" value="Unassembled WGS sequence"/>
</dbReference>
<evidence type="ECO:0000313" key="2">
    <source>
        <dbReference type="Proteomes" id="UP001501444"/>
    </source>
</evidence>
<protein>
    <submittedName>
        <fullName evidence="1">Uncharacterized protein</fullName>
    </submittedName>
</protein>
<name>A0ABN3G794_9ACTN</name>
<organism evidence="1 2">
    <name type="scientific">Dactylosporangium salmoneum</name>
    <dbReference type="NCBI Taxonomy" id="53361"/>
    <lineage>
        <taxon>Bacteria</taxon>
        <taxon>Bacillati</taxon>
        <taxon>Actinomycetota</taxon>
        <taxon>Actinomycetes</taxon>
        <taxon>Micromonosporales</taxon>
        <taxon>Micromonosporaceae</taxon>
        <taxon>Dactylosporangium</taxon>
    </lineage>
</organism>
<dbReference type="InterPro" id="IPR025850">
    <property type="entry name" value="SUKH-3"/>
</dbReference>
<sequence length="271" mass="29991">MSVAESDQPFRIVVLGERTGGRLVPGELPEPDRRFHRALRYLRSAAWVIRDPQTSGPDALDPAAASPVPRGYRTDGDWIWPVALEYYLEHHGVAPPAELLELMAERGYYAPRAHADRCGQAHQALLAHMPGPFEPPAPMQFRLPPDVYDLLVTVGWQPGRDESARVDEWAAGQGIELDPVRRQILSEFGGLTYPVYGYGRDWRVMAFHLLPNGPLGDVAGPLLPIGSVPQWKSQIVLDPRRGIATVGEVERYLGRDIDEALTSLIRGQAVG</sequence>
<dbReference type="Pfam" id="PF14433">
    <property type="entry name" value="SUKH-3"/>
    <property type="match status" value="1"/>
</dbReference>
<dbReference type="EMBL" id="BAAARV010000025">
    <property type="protein sequence ID" value="GAA2345653.1"/>
    <property type="molecule type" value="Genomic_DNA"/>
</dbReference>
<gene>
    <name evidence="1" type="ORF">GCM10010170_031980</name>
</gene>
<dbReference type="RefSeq" id="WP_344613162.1">
    <property type="nucleotide sequence ID" value="NZ_BAAARV010000025.1"/>
</dbReference>
<comment type="caution">
    <text evidence="1">The sequence shown here is derived from an EMBL/GenBank/DDBJ whole genome shotgun (WGS) entry which is preliminary data.</text>
</comment>
<proteinExistence type="predicted"/>